<evidence type="ECO:0000256" key="9">
    <source>
        <dbReference type="SAM" id="Phobius"/>
    </source>
</evidence>
<sequence length="107" mass="12197">MEDEPKKGLTLFGRDISQIPCFRSSFLYGISGGVGIGLLTFLGTSRTTFSTHVGFGTFFCGTIAYWGWCRYQWSVHRFEYAQLEKAMRKQAMYEGTEIEKQLDLKTA</sequence>
<comment type="similarity">
    <text evidence="2">Belongs to the COX20 family.</text>
</comment>
<dbReference type="AlphaFoldDB" id="A0A0L0CJ83"/>
<comment type="subcellular location">
    <subcellularLocation>
        <location evidence="1">Mitochondrion inner membrane</location>
    </subcellularLocation>
</comment>
<evidence type="ECO:0000256" key="4">
    <source>
        <dbReference type="ARBA" id="ARBA00022692"/>
    </source>
</evidence>
<dbReference type="OrthoDB" id="14603at2759"/>
<dbReference type="PRINTS" id="PR02049">
    <property type="entry name" value="PROTEINF36A"/>
</dbReference>
<evidence type="ECO:0000256" key="5">
    <source>
        <dbReference type="ARBA" id="ARBA00022792"/>
    </source>
</evidence>
<evidence type="ECO:0000256" key="8">
    <source>
        <dbReference type="ARBA" id="ARBA00023136"/>
    </source>
</evidence>
<name>A0A0L0CJ83_LUCCU</name>
<keyword evidence="8 9" id="KW-0472">Membrane</keyword>
<organism evidence="10 11">
    <name type="scientific">Lucilia cuprina</name>
    <name type="common">Green bottle fly</name>
    <name type="synonym">Australian sheep blowfly</name>
    <dbReference type="NCBI Taxonomy" id="7375"/>
    <lineage>
        <taxon>Eukaryota</taxon>
        <taxon>Metazoa</taxon>
        <taxon>Ecdysozoa</taxon>
        <taxon>Arthropoda</taxon>
        <taxon>Hexapoda</taxon>
        <taxon>Insecta</taxon>
        <taxon>Pterygota</taxon>
        <taxon>Neoptera</taxon>
        <taxon>Endopterygota</taxon>
        <taxon>Diptera</taxon>
        <taxon>Brachycera</taxon>
        <taxon>Muscomorpha</taxon>
        <taxon>Oestroidea</taxon>
        <taxon>Calliphoridae</taxon>
        <taxon>Luciliinae</taxon>
        <taxon>Lucilia</taxon>
    </lineage>
</organism>
<keyword evidence="5" id="KW-0999">Mitochondrion inner membrane</keyword>
<feature type="transmembrane region" description="Helical" evidence="9">
    <location>
        <begin position="49"/>
        <end position="68"/>
    </location>
</feature>
<dbReference type="GO" id="GO:0033617">
    <property type="term" value="P:mitochondrial respiratory chain complex IV assembly"/>
    <property type="evidence" value="ECO:0007669"/>
    <property type="project" value="InterPro"/>
</dbReference>
<comment type="caution">
    <text evidence="10">The sequence shown here is derived from an EMBL/GenBank/DDBJ whole genome shotgun (WGS) entry which is preliminary data.</text>
</comment>
<keyword evidence="4 9" id="KW-0812">Transmembrane</keyword>
<evidence type="ECO:0000256" key="6">
    <source>
        <dbReference type="ARBA" id="ARBA00022989"/>
    </source>
</evidence>
<keyword evidence="7" id="KW-0496">Mitochondrion</keyword>
<keyword evidence="11" id="KW-1185">Reference proteome</keyword>
<evidence type="ECO:0000256" key="2">
    <source>
        <dbReference type="ARBA" id="ARBA00009575"/>
    </source>
</evidence>
<dbReference type="OMA" id="VSQIPCF"/>
<dbReference type="PANTHER" id="PTHR31586:SF1">
    <property type="entry name" value="CYTOCHROME C OXIDASE ASSEMBLY PROTEIN COX20, MITOCHONDRIAL"/>
    <property type="match status" value="1"/>
</dbReference>
<evidence type="ECO:0000313" key="10">
    <source>
        <dbReference type="EMBL" id="KNC32311.1"/>
    </source>
</evidence>
<evidence type="ECO:0000256" key="7">
    <source>
        <dbReference type="ARBA" id="ARBA00023128"/>
    </source>
</evidence>
<proteinExistence type="inferred from homology"/>
<dbReference type="GO" id="GO:0005743">
    <property type="term" value="C:mitochondrial inner membrane"/>
    <property type="evidence" value="ECO:0007669"/>
    <property type="project" value="UniProtKB-SubCell"/>
</dbReference>
<accession>A0A0L0CJ83</accession>
<evidence type="ECO:0000256" key="1">
    <source>
        <dbReference type="ARBA" id="ARBA00004273"/>
    </source>
</evidence>
<dbReference type="Pfam" id="PF12597">
    <property type="entry name" value="Cox20"/>
    <property type="match status" value="1"/>
</dbReference>
<evidence type="ECO:0000313" key="11">
    <source>
        <dbReference type="Proteomes" id="UP000037069"/>
    </source>
</evidence>
<dbReference type="Proteomes" id="UP000037069">
    <property type="component" value="Unassembled WGS sequence"/>
</dbReference>
<reference evidence="10 11" key="1">
    <citation type="journal article" date="2015" name="Nat. Commun.">
        <title>Lucilia cuprina genome unlocks parasitic fly biology to underpin future interventions.</title>
        <authorList>
            <person name="Anstead C.A."/>
            <person name="Korhonen P.K."/>
            <person name="Young N.D."/>
            <person name="Hall R.S."/>
            <person name="Jex A.R."/>
            <person name="Murali S.C."/>
            <person name="Hughes D.S."/>
            <person name="Lee S.F."/>
            <person name="Perry T."/>
            <person name="Stroehlein A.J."/>
            <person name="Ansell B.R."/>
            <person name="Breugelmans B."/>
            <person name="Hofmann A."/>
            <person name="Qu J."/>
            <person name="Dugan S."/>
            <person name="Lee S.L."/>
            <person name="Chao H."/>
            <person name="Dinh H."/>
            <person name="Han Y."/>
            <person name="Doddapaneni H.V."/>
            <person name="Worley K.C."/>
            <person name="Muzny D.M."/>
            <person name="Ioannidis P."/>
            <person name="Waterhouse R.M."/>
            <person name="Zdobnov E.M."/>
            <person name="James P.J."/>
            <person name="Bagnall N.H."/>
            <person name="Kotze A.C."/>
            <person name="Gibbs R.A."/>
            <person name="Richards S."/>
            <person name="Batterham P."/>
            <person name="Gasser R.B."/>
        </authorList>
    </citation>
    <scope>NUCLEOTIDE SEQUENCE [LARGE SCALE GENOMIC DNA]</scope>
    <source>
        <strain evidence="10 11">LS</strain>
        <tissue evidence="10">Full body</tissue>
    </source>
</reference>
<evidence type="ECO:0000256" key="3">
    <source>
        <dbReference type="ARBA" id="ARBA00017689"/>
    </source>
</evidence>
<dbReference type="InterPro" id="IPR022533">
    <property type="entry name" value="Cox20"/>
</dbReference>
<gene>
    <name evidence="10" type="ORF">FF38_14015</name>
</gene>
<protein>
    <recommendedName>
        <fullName evidence="3">Cytochrome c oxidase assembly protein COX20, mitochondrial</fullName>
    </recommendedName>
</protein>
<dbReference type="EMBL" id="JRES01000321">
    <property type="protein sequence ID" value="KNC32311.1"/>
    <property type="molecule type" value="Genomic_DNA"/>
</dbReference>
<feature type="transmembrane region" description="Helical" evidence="9">
    <location>
        <begin position="21"/>
        <end position="43"/>
    </location>
</feature>
<dbReference type="PANTHER" id="PTHR31586">
    <property type="entry name" value="CYTOCHROME C OXIDASE PROTEIN 20"/>
    <property type="match status" value="1"/>
</dbReference>
<keyword evidence="6 9" id="KW-1133">Transmembrane helix</keyword>